<comment type="subunit">
    <text evidence="2">Interacts with ribosomal protein uL14 (rplN).</text>
</comment>
<keyword evidence="2" id="KW-0810">Translation regulation</keyword>
<proteinExistence type="inferred from homology"/>
<dbReference type="GO" id="GO:0042256">
    <property type="term" value="P:cytosolic ribosome assembly"/>
    <property type="evidence" value="ECO:0007669"/>
    <property type="project" value="UniProtKB-UniRule"/>
</dbReference>
<dbReference type="KEGG" id="buy:D8S85_06535"/>
<dbReference type="EMBL" id="CP032819">
    <property type="protein sequence ID" value="AZS29249.1"/>
    <property type="molecule type" value="Genomic_DNA"/>
</dbReference>
<name>A0A3S9VRY3_9BACT</name>
<dbReference type="Gene3D" id="3.30.460.10">
    <property type="entry name" value="Beta Polymerase, domain 2"/>
    <property type="match status" value="1"/>
</dbReference>
<dbReference type="SUPFAM" id="SSF81301">
    <property type="entry name" value="Nucleotidyltransferase"/>
    <property type="match status" value="1"/>
</dbReference>
<reference evidence="3 4" key="1">
    <citation type="submission" date="2018-10" db="EMBL/GenBank/DDBJ databases">
        <title>Butyricimonas faecalis sp. nov., isolated from human faeces and emended description of the genus Butyricimonas.</title>
        <authorList>
            <person name="Le Roy T."/>
            <person name="Van der Smissen P."/>
            <person name="Paquot A."/>
            <person name="Delzenne N."/>
            <person name="Muccioli G."/>
            <person name="Collet J.-F."/>
            <person name="Cani P.D."/>
        </authorList>
    </citation>
    <scope>NUCLEOTIDE SEQUENCE [LARGE SCALE GENOMIC DNA]</scope>
    <source>
        <strain evidence="3 4">H184</strain>
    </source>
</reference>
<dbReference type="Proteomes" id="UP000270673">
    <property type="component" value="Chromosome"/>
</dbReference>
<dbReference type="HAMAP" id="MF_01477">
    <property type="entry name" value="Iojap_RsfS"/>
    <property type="match status" value="1"/>
</dbReference>
<evidence type="ECO:0000313" key="3">
    <source>
        <dbReference type="EMBL" id="AZS29249.1"/>
    </source>
</evidence>
<accession>A0A3S9VRY3</accession>
<gene>
    <name evidence="2 3" type="primary">rsfS</name>
    <name evidence="3" type="ORF">D8S85_06535</name>
</gene>
<keyword evidence="2" id="KW-0963">Cytoplasm</keyword>
<dbReference type="AlphaFoldDB" id="A0A3S9VRY3"/>
<comment type="similarity">
    <text evidence="1 2">Belongs to the Iojap/RsfS family.</text>
</comment>
<sequence>MSGVEKLVEQIIETLNENKAVDIVKIDLRRIENCFCSFFVICHGTSNTHVTSLTDSVYDEANEKLGEKPLHVEGEQQAQWVVLDYGNVVVHIFQKEQRDYYQLEDFWADAEITNVEEN</sequence>
<comment type="subcellular location">
    <subcellularLocation>
        <location evidence="2">Cytoplasm</location>
    </subcellularLocation>
</comment>
<dbReference type="RefSeq" id="WP_106479996.1">
    <property type="nucleotide sequence ID" value="NZ_CP032819.1"/>
</dbReference>
<dbReference type="Pfam" id="PF02410">
    <property type="entry name" value="RsfS"/>
    <property type="match status" value="1"/>
</dbReference>
<dbReference type="InterPro" id="IPR004394">
    <property type="entry name" value="Iojap/RsfS/C7orf30"/>
</dbReference>
<dbReference type="GO" id="GO:0005737">
    <property type="term" value="C:cytoplasm"/>
    <property type="evidence" value="ECO:0007669"/>
    <property type="project" value="UniProtKB-SubCell"/>
</dbReference>
<dbReference type="NCBIfam" id="TIGR00090">
    <property type="entry name" value="rsfS_iojap_ybeB"/>
    <property type="match status" value="1"/>
</dbReference>
<protein>
    <recommendedName>
        <fullName evidence="2">Ribosomal silencing factor RsfS</fullName>
    </recommendedName>
</protein>
<evidence type="ECO:0000256" key="2">
    <source>
        <dbReference type="HAMAP-Rule" id="MF_01477"/>
    </source>
</evidence>
<dbReference type="GO" id="GO:0017148">
    <property type="term" value="P:negative regulation of translation"/>
    <property type="evidence" value="ECO:0007669"/>
    <property type="project" value="UniProtKB-UniRule"/>
</dbReference>
<evidence type="ECO:0000313" key="4">
    <source>
        <dbReference type="Proteomes" id="UP000270673"/>
    </source>
</evidence>
<dbReference type="OrthoDB" id="9793681at2"/>
<evidence type="ECO:0000256" key="1">
    <source>
        <dbReference type="ARBA" id="ARBA00010574"/>
    </source>
</evidence>
<keyword evidence="2" id="KW-0678">Repressor</keyword>
<dbReference type="InterPro" id="IPR043519">
    <property type="entry name" value="NT_sf"/>
</dbReference>
<dbReference type="GO" id="GO:0090071">
    <property type="term" value="P:negative regulation of ribosome biogenesis"/>
    <property type="evidence" value="ECO:0007669"/>
    <property type="project" value="UniProtKB-UniRule"/>
</dbReference>
<comment type="function">
    <text evidence="2">Functions as a ribosomal silencing factor. Interacts with ribosomal protein uL14 (rplN), blocking formation of intersubunit bridge B8. Prevents association of the 30S and 50S ribosomal subunits and the formation of functional ribosomes, thus repressing translation.</text>
</comment>
<keyword evidence="4" id="KW-1185">Reference proteome</keyword>
<dbReference type="PANTHER" id="PTHR21043">
    <property type="entry name" value="IOJAP SUPERFAMILY ORTHOLOG"/>
    <property type="match status" value="1"/>
</dbReference>
<organism evidence="3 4">
    <name type="scientific">Butyricimonas faecalis</name>
    <dbReference type="NCBI Taxonomy" id="2093856"/>
    <lineage>
        <taxon>Bacteria</taxon>
        <taxon>Pseudomonadati</taxon>
        <taxon>Bacteroidota</taxon>
        <taxon>Bacteroidia</taxon>
        <taxon>Bacteroidales</taxon>
        <taxon>Odoribacteraceae</taxon>
        <taxon>Butyricimonas</taxon>
    </lineage>
</organism>
<dbReference type="PANTHER" id="PTHR21043:SF0">
    <property type="entry name" value="MITOCHONDRIAL ASSEMBLY OF RIBOSOMAL LARGE SUBUNIT PROTEIN 1"/>
    <property type="match status" value="1"/>
</dbReference>
<dbReference type="GO" id="GO:0043023">
    <property type="term" value="F:ribosomal large subunit binding"/>
    <property type="evidence" value="ECO:0007669"/>
    <property type="project" value="TreeGrafter"/>
</dbReference>